<accession>A0A2S5E3C6</accession>
<feature type="region of interest" description="Disordered" evidence="1">
    <location>
        <begin position="67"/>
        <end position="98"/>
    </location>
</feature>
<dbReference type="EMBL" id="PQVP01000001">
    <property type="protein sequence ID" value="POZ85802.1"/>
    <property type="molecule type" value="Genomic_DNA"/>
</dbReference>
<gene>
    <name evidence="2" type="ORF">C3743_04500</name>
</gene>
<dbReference type="Pfam" id="PF08895">
    <property type="entry name" value="DUF1840"/>
    <property type="match status" value="1"/>
</dbReference>
<comment type="caution">
    <text evidence="2">The sequence shown here is derived from an EMBL/GenBank/DDBJ whole genome shotgun (WGS) entry which is preliminary data.</text>
</comment>
<reference evidence="2 3" key="1">
    <citation type="submission" date="2018-01" db="EMBL/GenBank/DDBJ databases">
        <title>Successful Treatment of Persistent Burkholderia cepacia Bacteremia with Ceftazidime-Avibactam.</title>
        <authorList>
            <person name="Tamma P."/>
            <person name="Fan Y."/>
            <person name="Bergman Y."/>
            <person name="Sick-Samuels A."/>
            <person name="Hsu A."/>
            <person name="Timp W."/>
            <person name="Simner P."/>
        </authorList>
    </citation>
    <scope>NUCLEOTIDE SEQUENCE [LARGE SCALE GENOMIC DNA]</scope>
    <source>
        <strain evidence="2 3">170816</strain>
    </source>
</reference>
<proteinExistence type="predicted"/>
<evidence type="ECO:0000313" key="3">
    <source>
        <dbReference type="Proteomes" id="UP000238655"/>
    </source>
</evidence>
<name>A0A2S5E3C6_9BURK</name>
<protein>
    <submittedName>
        <fullName evidence="2">DUF1840 domain-containing protein</fullName>
    </submittedName>
</protein>
<sequence length="98" mass="10279">MSPETAGDADLTVTCHSGASAAPDIAMLLDLAQYLPGLGGKGPDVRRVISTDALPGAIARLEEAISDDAARERAHEHSTQALRDDPSPHRAQARRRAA</sequence>
<feature type="compositionally biased region" description="Basic and acidic residues" evidence="1">
    <location>
        <begin position="67"/>
        <end position="88"/>
    </location>
</feature>
<dbReference type="InterPro" id="IPR014991">
    <property type="entry name" value="DUF1840"/>
</dbReference>
<dbReference type="AlphaFoldDB" id="A0A2S5E3C6"/>
<evidence type="ECO:0000256" key="1">
    <source>
        <dbReference type="SAM" id="MobiDB-lite"/>
    </source>
</evidence>
<organism evidence="2 3">
    <name type="scientific">Burkholderia contaminans</name>
    <dbReference type="NCBI Taxonomy" id="488447"/>
    <lineage>
        <taxon>Bacteria</taxon>
        <taxon>Pseudomonadati</taxon>
        <taxon>Pseudomonadota</taxon>
        <taxon>Betaproteobacteria</taxon>
        <taxon>Burkholderiales</taxon>
        <taxon>Burkholderiaceae</taxon>
        <taxon>Burkholderia</taxon>
        <taxon>Burkholderia cepacia complex</taxon>
    </lineage>
</organism>
<dbReference type="Proteomes" id="UP000238655">
    <property type="component" value="Chromosome 2"/>
</dbReference>
<evidence type="ECO:0000313" key="2">
    <source>
        <dbReference type="EMBL" id="POZ85802.1"/>
    </source>
</evidence>